<dbReference type="InterPro" id="IPR036291">
    <property type="entry name" value="NAD(P)-bd_dom_sf"/>
</dbReference>
<feature type="domain" description="Gfo/Idh/MocA-like oxidoreductase N-terminal" evidence="1">
    <location>
        <begin position="8"/>
        <end position="121"/>
    </location>
</feature>
<dbReference type="InterPro" id="IPR051450">
    <property type="entry name" value="Gfo/Idh/MocA_Oxidoreductases"/>
</dbReference>
<protein>
    <submittedName>
        <fullName evidence="2">Putative oxidoreductase YcjS</fullName>
    </submittedName>
</protein>
<dbReference type="SUPFAM" id="SSF55347">
    <property type="entry name" value="Glyceraldehyde-3-phosphate dehydrogenase-like, C-terminal domain"/>
    <property type="match status" value="1"/>
</dbReference>
<accession>A0A0D6JVL3</accession>
<gene>
    <name evidence="2" type="primary">ycjS_5</name>
    <name evidence="2" type="ORF">BN996_03401</name>
</gene>
<proteinExistence type="predicted"/>
<dbReference type="SUPFAM" id="SSF51735">
    <property type="entry name" value="NAD(P)-binding Rossmann-fold domains"/>
    <property type="match status" value="1"/>
</dbReference>
<dbReference type="OrthoDB" id="25239at2157"/>
<evidence type="ECO:0000313" key="2">
    <source>
        <dbReference type="EMBL" id="CQR52987.1"/>
    </source>
</evidence>
<evidence type="ECO:0000259" key="1">
    <source>
        <dbReference type="Pfam" id="PF01408"/>
    </source>
</evidence>
<name>A0A0D6JVL3_9EURY</name>
<dbReference type="InterPro" id="IPR000683">
    <property type="entry name" value="Gfo/Idh/MocA-like_OxRdtase_N"/>
</dbReference>
<dbReference type="Gene3D" id="3.30.360.10">
    <property type="entry name" value="Dihydrodipicolinate Reductase, domain 2"/>
    <property type="match status" value="1"/>
</dbReference>
<dbReference type="EMBL" id="CSTE01000005">
    <property type="protein sequence ID" value="CQR52987.1"/>
    <property type="molecule type" value="Genomic_DNA"/>
</dbReference>
<keyword evidence="3" id="KW-1185">Reference proteome</keyword>
<organism evidence="2 3">
    <name type="scientific">Haloferax massiliensis</name>
    <dbReference type="NCBI Taxonomy" id="1476858"/>
    <lineage>
        <taxon>Archaea</taxon>
        <taxon>Methanobacteriati</taxon>
        <taxon>Methanobacteriota</taxon>
        <taxon>Stenosarchaea group</taxon>
        <taxon>Halobacteria</taxon>
        <taxon>Halobacteriales</taxon>
        <taxon>Haloferacaceae</taxon>
        <taxon>Haloferax</taxon>
    </lineage>
</organism>
<dbReference type="Proteomes" id="UP000198902">
    <property type="component" value="Unassembled WGS sequence"/>
</dbReference>
<dbReference type="Pfam" id="PF01408">
    <property type="entry name" value="GFO_IDH_MocA"/>
    <property type="match status" value="1"/>
</dbReference>
<dbReference type="PANTHER" id="PTHR43377">
    <property type="entry name" value="BILIVERDIN REDUCTASE A"/>
    <property type="match status" value="1"/>
</dbReference>
<dbReference type="GO" id="GO:0000166">
    <property type="term" value="F:nucleotide binding"/>
    <property type="evidence" value="ECO:0007669"/>
    <property type="project" value="InterPro"/>
</dbReference>
<dbReference type="RefSeq" id="WP_089780982.1">
    <property type="nucleotide sequence ID" value="NZ_CABLRR010000005.1"/>
</dbReference>
<reference evidence="3" key="1">
    <citation type="submission" date="2015-03" db="EMBL/GenBank/DDBJ databases">
        <authorList>
            <person name="Urmite Genomes"/>
        </authorList>
    </citation>
    <scope>NUCLEOTIDE SEQUENCE [LARGE SCALE GENOMIC DNA]</scope>
    <source>
        <strain evidence="3">Arc-Hr</strain>
    </source>
</reference>
<dbReference type="AlphaFoldDB" id="A0A0D6JVL3"/>
<dbReference type="PANTHER" id="PTHR43377:SF1">
    <property type="entry name" value="BILIVERDIN REDUCTASE A"/>
    <property type="match status" value="1"/>
</dbReference>
<sequence length="329" mass="35751">MTDEPVSAGVIGVGSMGQNHVRVYDELGDTELVGVYDVDDDRAASVADDYGTTARTMDGLLDEADVVSVVVPTQFHYENAKRALESDVHVLVEKPFVEDPENGQELIDIADERDLALQVGHIERFNPAVRTLRDLVDDLDIHAVSTERLGPPIDRAIDDTVVMDLMIHDLDIVLDIVDGAVDSYDAAGTPDCRYANANLTFDSGVAASLTTSRVTQEKVRGLTISAADCRVKVDYIDQSIEIHRSSVPSYIDDESLVRHRHENFVETLAVEQVEPLKSELRSFANAARTGSDPVVDGEQGLRVLKLTKALDEAAQAEGGKDGPLTPNAD</sequence>
<dbReference type="Gene3D" id="3.40.50.720">
    <property type="entry name" value="NAD(P)-binding Rossmann-like Domain"/>
    <property type="match status" value="1"/>
</dbReference>
<evidence type="ECO:0000313" key="3">
    <source>
        <dbReference type="Proteomes" id="UP000198902"/>
    </source>
</evidence>